<gene>
    <name evidence="2" type="ORF">GCWU0000282_001857</name>
</gene>
<evidence type="ECO:0000256" key="1">
    <source>
        <dbReference type="SAM" id="SignalP"/>
    </source>
</evidence>
<dbReference type="Gene3D" id="2.120.10.30">
    <property type="entry name" value="TolB, C-terminal domain"/>
    <property type="match status" value="1"/>
</dbReference>
<evidence type="ECO:0000313" key="3">
    <source>
        <dbReference type="Proteomes" id="UP000018227"/>
    </source>
</evidence>
<keyword evidence="1" id="KW-0732">Signal</keyword>
<feature type="chain" id="PRO_5004714505" description="NHL repeat protein" evidence="1">
    <location>
        <begin position="30"/>
        <end position="464"/>
    </location>
</feature>
<dbReference type="AlphaFoldDB" id="V2Y5L9"/>
<dbReference type="Proteomes" id="UP000018227">
    <property type="component" value="Unassembled WGS sequence"/>
</dbReference>
<dbReference type="EMBL" id="ACIL03000013">
    <property type="protein sequence ID" value="ESL02986.1"/>
    <property type="molecule type" value="Genomic_DNA"/>
</dbReference>
<dbReference type="OrthoDB" id="1665149at2"/>
<protein>
    <recommendedName>
        <fullName evidence="4">NHL repeat protein</fullName>
    </recommendedName>
</protein>
<name>V2Y5L9_9FIRM</name>
<reference evidence="2 3" key="1">
    <citation type="submission" date="2013-06" db="EMBL/GenBank/DDBJ databases">
        <authorList>
            <person name="Weinstock G."/>
            <person name="Sodergren E."/>
            <person name="Clifton S."/>
            <person name="Fulton L."/>
            <person name="Fulton B."/>
            <person name="Courtney L."/>
            <person name="Fronick C."/>
            <person name="Harrison M."/>
            <person name="Strong C."/>
            <person name="Farmer C."/>
            <person name="Delahaunty K."/>
            <person name="Markovic C."/>
            <person name="Hall O."/>
            <person name="Minx P."/>
            <person name="Tomlinson C."/>
            <person name="Mitreva M."/>
            <person name="Nelson J."/>
            <person name="Hou S."/>
            <person name="Wollam A."/>
            <person name="Pepin K.H."/>
            <person name="Johnson M."/>
            <person name="Bhonagiri V."/>
            <person name="Nash W.E."/>
            <person name="Warren W."/>
            <person name="Chinwalla A."/>
            <person name="Mardis E.R."/>
            <person name="Wilson R.K."/>
        </authorList>
    </citation>
    <scope>NUCLEOTIDE SEQUENCE [LARGE SCALE GENOMIC DNA]</scope>
    <source>
        <strain evidence="2 3">ATCC 51271</strain>
    </source>
</reference>
<comment type="caution">
    <text evidence="2">The sequence shown here is derived from an EMBL/GenBank/DDBJ whole genome shotgun (WGS) entry which is preliminary data.</text>
</comment>
<evidence type="ECO:0008006" key="4">
    <source>
        <dbReference type="Google" id="ProtNLM"/>
    </source>
</evidence>
<feature type="signal peptide" evidence="1">
    <location>
        <begin position="1"/>
        <end position="29"/>
    </location>
</feature>
<dbReference type="HOGENOM" id="CLU_588879_0_0_9"/>
<organism evidence="2 3">
    <name type="scientific">Catonella morbi ATCC 51271</name>
    <dbReference type="NCBI Taxonomy" id="592026"/>
    <lineage>
        <taxon>Bacteria</taxon>
        <taxon>Bacillati</taxon>
        <taxon>Bacillota</taxon>
        <taxon>Clostridia</taxon>
        <taxon>Lachnospirales</taxon>
        <taxon>Lachnospiraceae</taxon>
        <taxon>Catonella</taxon>
    </lineage>
</organism>
<dbReference type="SUPFAM" id="SSF63829">
    <property type="entry name" value="Calcium-dependent phosphotriesterase"/>
    <property type="match status" value="1"/>
</dbReference>
<dbReference type="eggNOG" id="ENOG50305DD">
    <property type="taxonomic scope" value="Bacteria"/>
</dbReference>
<keyword evidence="3" id="KW-1185">Reference proteome</keyword>
<dbReference type="InterPro" id="IPR011042">
    <property type="entry name" value="6-blade_b-propeller_TolB-like"/>
</dbReference>
<proteinExistence type="predicted"/>
<dbReference type="RefSeq" id="WP_023354728.1">
    <property type="nucleotide sequence ID" value="NZ_KI535368.1"/>
</dbReference>
<accession>V2Y5L9</accession>
<sequence length="464" mass="52263">MMTKSIKNCCIVFLLALICSVSAPSPALAETADLDLKEKDRVVLSAEIGKSKGELGYPESFVGGAKGPDTFAVSEDETVYISDNINDRINVYRDGKFLYDIETPYAAYIKSIAISDELIYLMDYDGAKIFAVDKKGNLVKDIDLPEDMANFLMTDLYVREDGSVWVCCLDGEEEGDDLSSTYFLVDSFSDRQRVKTSEFPVSRDDYCTIDYTDGKTISIRKSNNPNITGTDRTDDILIDTKGGDVSASILEVDKYGSVYLDVDESVGTYMFAGENTVRKYSQGKCEGIAGIDLDDYCYIPYGLTCVNKNGELYQMVCYDNKVDVIKKTFVQPYGFESRVNEIREKTLRQEAKEDETDLREAKKIINAPNDVSTTRQNTKKPSNQTGIPYCWGGFNGFKIIKGTSWVSFLTAMKKVNLQVILKLPLQVIRPIRQVWIAQALYPPQPVFRINCRQPIWRHLTTQEQ</sequence>
<evidence type="ECO:0000313" key="2">
    <source>
        <dbReference type="EMBL" id="ESL02986.1"/>
    </source>
</evidence>